<accession>A0A6J0C9N7</accession>
<reference evidence="2" key="1">
    <citation type="submission" date="2025-08" db="UniProtKB">
        <authorList>
            <consortium name="RefSeq"/>
        </authorList>
    </citation>
    <scope>IDENTIFICATION</scope>
    <source>
        <tissue evidence="2">Thorax and Abdomen</tissue>
    </source>
</reference>
<dbReference type="OrthoDB" id="7671388at2759"/>
<dbReference type="Proteomes" id="UP000829291">
    <property type="component" value="Chromosome 5"/>
</dbReference>
<proteinExistence type="predicted"/>
<gene>
    <name evidence="2" type="primary">LOC107227476</name>
</gene>
<organism evidence="2">
    <name type="scientific">Neodiprion lecontei</name>
    <name type="common">Redheaded pine sawfly</name>
    <dbReference type="NCBI Taxonomy" id="441921"/>
    <lineage>
        <taxon>Eukaryota</taxon>
        <taxon>Metazoa</taxon>
        <taxon>Ecdysozoa</taxon>
        <taxon>Arthropoda</taxon>
        <taxon>Hexapoda</taxon>
        <taxon>Insecta</taxon>
        <taxon>Pterygota</taxon>
        <taxon>Neoptera</taxon>
        <taxon>Endopterygota</taxon>
        <taxon>Hymenoptera</taxon>
        <taxon>Tenthredinoidea</taxon>
        <taxon>Diprionidae</taxon>
        <taxon>Diprioninae</taxon>
        <taxon>Neodiprion</taxon>
    </lineage>
</organism>
<dbReference type="AlphaFoldDB" id="A0A6J0C9N7"/>
<protein>
    <submittedName>
        <fullName evidence="2">Uncharacterized protein LOC107227476 isoform X1</fullName>
    </submittedName>
</protein>
<dbReference type="InParanoid" id="A0A6J0C9N7"/>
<dbReference type="RefSeq" id="XP_015524111.1">
    <property type="nucleotide sequence ID" value="XM_015668625.2"/>
</dbReference>
<dbReference type="KEGG" id="nlo:107227476"/>
<name>A0A6J0C9N7_NEOLC</name>
<dbReference type="GeneID" id="107227476"/>
<keyword evidence="1" id="KW-1185">Reference proteome</keyword>
<sequence length="259" mass="29519">MRTDSKIMALQQLTQALQALSKSVSNFHVGAVSTDDFKPIEEKIEDIRQILRKQKAHWILVNTKHNAHSVTEGNQDVDNGFEDLHQAVGDLRIANSMVNVCLQSCTINDIVLKDKSPPEIKKQVKECLSRLFILSDKLISLNVSMTKALNEELNLKKECQESLLEHSQFLQTQKALRNARLQDANPEILRNKKKLETKLTKINIMKRLMTNMIATASEMLSQEPFLFEMMLKHRDIINIETIIEMARENASTDSLSHAS</sequence>
<evidence type="ECO:0000313" key="1">
    <source>
        <dbReference type="Proteomes" id="UP000829291"/>
    </source>
</evidence>
<evidence type="ECO:0000313" key="2">
    <source>
        <dbReference type="RefSeq" id="XP_015524111.1"/>
    </source>
</evidence>